<feature type="domain" description="Cadherin" evidence="14">
    <location>
        <begin position="636"/>
        <end position="727"/>
    </location>
</feature>
<evidence type="ECO:0000256" key="1">
    <source>
        <dbReference type="ARBA" id="ARBA00004167"/>
    </source>
</evidence>
<dbReference type="WBParaSite" id="maker-uti_cns_0000002-snap-gene-0.3-mRNA-1">
    <property type="protein sequence ID" value="maker-uti_cns_0000002-snap-gene-0.3-mRNA-1"/>
    <property type="gene ID" value="maker-uti_cns_0000002-snap-gene-0.3"/>
</dbReference>
<evidence type="ECO:0000256" key="2">
    <source>
        <dbReference type="ARBA" id="ARBA00022536"/>
    </source>
</evidence>
<evidence type="ECO:0000256" key="11">
    <source>
        <dbReference type="PROSITE-ProRule" id="PRU00043"/>
    </source>
</evidence>
<keyword evidence="10" id="KW-0325">Glycoprotein</keyword>
<accession>A0A1I8FUR2</accession>
<evidence type="ECO:0000256" key="8">
    <source>
        <dbReference type="ARBA" id="ARBA00023136"/>
    </source>
</evidence>
<evidence type="ECO:0000256" key="6">
    <source>
        <dbReference type="ARBA" id="ARBA00022837"/>
    </source>
</evidence>
<evidence type="ECO:0000256" key="5">
    <source>
        <dbReference type="ARBA" id="ARBA00022737"/>
    </source>
</evidence>
<keyword evidence="7 13" id="KW-1133">Transmembrane helix</keyword>
<keyword evidence="6 11" id="KW-0106">Calcium</keyword>
<name>A0A1I8FUR2_9PLAT</name>
<evidence type="ECO:0000256" key="10">
    <source>
        <dbReference type="ARBA" id="ARBA00023180"/>
    </source>
</evidence>
<evidence type="ECO:0000256" key="13">
    <source>
        <dbReference type="SAM" id="Phobius"/>
    </source>
</evidence>
<evidence type="ECO:0000256" key="12">
    <source>
        <dbReference type="SAM" id="MobiDB-lite"/>
    </source>
</evidence>
<feature type="domain" description="Cadherin" evidence="14">
    <location>
        <begin position="308"/>
        <end position="392"/>
    </location>
</feature>
<dbReference type="CDD" id="cd11304">
    <property type="entry name" value="Cadherin_repeat"/>
    <property type="match status" value="5"/>
</dbReference>
<dbReference type="GO" id="GO:0005886">
    <property type="term" value="C:plasma membrane"/>
    <property type="evidence" value="ECO:0007669"/>
    <property type="project" value="InterPro"/>
</dbReference>
<evidence type="ECO:0000256" key="4">
    <source>
        <dbReference type="ARBA" id="ARBA00022729"/>
    </source>
</evidence>
<proteinExistence type="predicted"/>
<feature type="domain" description="Cadherin" evidence="14">
    <location>
        <begin position="507"/>
        <end position="614"/>
    </location>
</feature>
<dbReference type="SMART" id="SM00112">
    <property type="entry name" value="CA"/>
    <property type="match status" value="6"/>
</dbReference>
<feature type="region of interest" description="Disordered" evidence="12">
    <location>
        <begin position="1083"/>
        <end position="1104"/>
    </location>
</feature>
<dbReference type="PANTHER" id="PTHR24028">
    <property type="entry name" value="CADHERIN-87A"/>
    <property type="match status" value="1"/>
</dbReference>
<comment type="subcellular location">
    <subcellularLocation>
        <location evidence="1">Membrane</location>
        <topology evidence="1">Single-pass membrane protein</topology>
    </subcellularLocation>
</comment>
<protein>
    <submittedName>
        <fullName evidence="16">Cadherin domain protein</fullName>
    </submittedName>
</protein>
<reference evidence="16" key="1">
    <citation type="submission" date="2016-11" db="UniProtKB">
        <authorList>
            <consortium name="WormBaseParasite"/>
        </authorList>
    </citation>
    <scope>IDENTIFICATION</scope>
</reference>
<dbReference type="PANTHER" id="PTHR24028:SF146">
    <property type="entry name" value="CADHERIN 96CB, ISOFORM D-RELATED"/>
    <property type="match status" value="1"/>
</dbReference>
<evidence type="ECO:0000313" key="16">
    <source>
        <dbReference type="WBParaSite" id="maker-uti_cns_0000002-snap-gene-0.3-mRNA-1"/>
    </source>
</evidence>
<feature type="domain" description="Cadherin" evidence="14">
    <location>
        <begin position="730"/>
        <end position="846"/>
    </location>
</feature>
<dbReference type="InterPro" id="IPR015919">
    <property type="entry name" value="Cadherin-like_sf"/>
</dbReference>
<dbReference type="PRINTS" id="PR00205">
    <property type="entry name" value="CADHERIN"/>
</dbReference>
<dbReference type="AlphaFoldDB" id="A0A1I8FUR2"/>
<dbReference type="InterPro" id="IPR002126">
    <property type="entry name" value="Cadherin-like_dom"/>
</dbReference>
<sequence>LASDSLAYPALRWRAPANPPAATWKESQPIAMHLGAQWTLCLFSLSLMLAVAAAVVTEAACQFSVDEGIPKEASIDNSNLYDVCFSGLSWQKDDLVNIRLSPPRNQSLNLLTVTDDGRSLKVASDIDREDPRLGCRSQSPCKVRFEVVLRNKKRMDRMALVQFDLLIRDVNDNAPQFEASGRVLMVKENSANQWLQLPAVTDLDAGKNGRTNTMILSSSHPERMQADKLLPSSGLTLQIGPGLDYEKLQSYNLTLQACDEGLQPHCTTAIIEVRVQDENDNWPQFERSLYEFQVSEADWQPGGPTKRIGRVNASDKDSGDNSRLRYWLEDGMTSFRVEPDSGDLLLTGPVNAADQMPLELKVFVRDHGQPPRRQEARIKIFVTDINDHRPSVEIINFKFVPSRPDRPMVLENAQPSVVAYAKVRDSDLGDNGRVDCRLGVGADRFVMSSTSDGRLYQINTTRRYDREAVASDLFVIVCSDRGTPPMASNLTVIVEIGDQNEYSPAFNTTVFYSEVREGEPDGTPVTQVAAYDGDATANLVYSFSDESQTRGRFKINERTGLISTLRTLDREAAGEFPSGSAAYSFSVQVTDGQLSATAQVEVRVLDVNDNSPTVKAPLLLEINETFGDFRKNNELVGQLAYEDLDDPKTSNAMAEFRLVEVLSQRRLNATYRVDSEGRVWVTGYLDRERAERHLLLISVTDFGNPPRSSSATVTVSLLDLNDNPPVVRKPAPNEVINITSDHTPGVLVLQIEAEDADHCGFPQPLSARDCVLAGGFRMHLQQAGPREFQLDEVTGSLRVLSSLSPGLHQLKVTVTDSGLPRPLSDSVSFSVFVERRSDGSIFAPVWGPSSNWTVLLVIVGASSFITVILVVAIVMLTRRQPCVVGGGAGGRRGYEGSKEHRQHQAAGGGHPGDAAESIYGGQPTMDGAAPLTTFGPTGDSGQLEMSRRESGAGFGGGNGGGGSYSLHLGSHNPCLYPPGDYDVASADSGHGASEEEMIHGEHRFAAASDHHVRYTSLPFSAASSSVAASAGLRSRSPLCSCILEEELHPHCQERLPLTHCPGGRQPLTLLGEPQFSAVSLQSPQGYGRSLARPPSTYGAKSAAV</sequence>
<dbReference type="InterPro" id="IPR050174">
    <property type="entry name" value="Protocadherin/Cadherin-CA"/>
</dbReference>
<dbReference type="Proteomes" id="UP000095280">
    <property type="component" value="Unplaced"/>
</dbReference>
<dbReference type="InterPro" id="IPR020894">
    <property type="entry name" value="Cadherin_CS"/>
</dbReference>
<dbReference type="PROSITE" id="PS00232">
    <property type="entry name" value="CADHERIN_1"/>
    <property type="match status" value="4"/>
</dbReference>
<dbReference type="SUPFAM" id="SSF49313">
    <property type="entry name" value="Cadherin-like"/>
    <property type="match status" value="6"/>
</dbReference>
<evidence type="ECO:0000313" key="15">
    <source>
        <dbReference type="Proteomes" id="UP000095280"/>
    </source>
</evidence>
<keyword evidence="15" id="KW-1185">Reference proteome</keyword>
<dbReference type="PROSITE" id="PS50268">
    <property type="entry name" value="CADHERIN_2"/>
    <property type="match status" value="7"/>
</dbReference>
<feature type="domain" description="Cadherin" evidence="14">
    <location>
        <begin position="200"/>
        <end position="285"/>
    </location>
</feature>
<evidence type="ECO:0000256" key="9">
    <source>
        <dbReference type="ARBA" id="ARBA00023157"/>
    </source>
</evidence>
<feature type="region of interest" description="Disordered" evidence="12">
    <location>
        <begin position="936"/>
        <end position="958"/>
    </location>
</feature>
<keyword evidence="2" id="KW-0245">EGF-like domain</keyword>
<feature type="region of interest" description="Disordered" evidence="12">
    <location>
        <begin position="886"/>
        <end position="922"/>
    </location>
</feature>
<feature type="domain" description="Cadherin" evidence="14">
    <location>
        <begin position="57"/>
        <end position="177"/>
    </location>
</feature>
<keyword evidence="8 13" id="KW-0472">Membrane</keyword>
<keyword evidence="3 13" id="KW-0812">Transmembrane</keyword>
<dbReference type="GO" id="GO:0007156">
    <property type="term" value="P:homophilic cell adhesion via plasma membrane adhesion molecules"/>
    <property type="evidence" value="ECO:0007669"/>
    <property type="project" value="InterPro"/>
</dbReference>
<dbReference type="GO" id="GO:0005509">
    <property type="term" value="F:calcium ion binding"/>
    <property type="evidence" value="ECO:0007669"/>
    <property type="project" value="UniProtKB-UniRule"/>
</dbReference>
<keyword evidence="5" id="KW-0677">Repeat</keyword>
<organism evidence="15 16">
    <name type="scientific">Macrostomum lignano</name>
    <dbReference type="NCBI Taxonomy" id="282301"/>
    <lineage>
        <taxon>Eukaryota</taxon>
        <taxon>Metazoa</taxon>
        <taxon>Spiralia</taxon>
        <taxon>Lophotrochozoa</taxon>
        <taxon>Platyhelminthes</taxon>
        <taxon>Rhabditophora</taxon>
        <taxon>Macrostomorpha</taxon>
        <taxon>Macrostomida</taxon>
        <taxon>Macrostomidae</taxon>
        <taxon>Macrostomum</taxon>
    </lineage>
</organism>
<dbReference type="FunFam" id="2.60.40.60:FF:000058">
    <property type="entry name" value="FAT atypical cadherin 3"/>
    <property type="match status" value="1"/>
</dbReference>
<evidence type="ECO:0000256" key="7">
    <source>
        <dbReference type="ARBA" id="ARBA00022989"/>
    </source>
</evidence>
<feature type="transmembrane region" description="Helical" evidence="13">
    <location>
        <begin position="852"/>
        <end position="876"/>
    </location>
</feature>
<dbReference type="Gene3D" id="2.60.40.60">
    <property type="entry name" value="Cadherins"/>
    <property type="match status" value="7"/>
</dbReference>
<evidence type="ECO:0000256" key="3">
    <source>
        <dbReference type="ARBA" id="ARBA00022692"/>
    </source>
</evidence>
<dbReference type="Pfam" id="PF00028">
    <property type="entry name" value="Cadherin"/>
    <property type="match status" value="3"/>
</dbReference>
<feature type="domain" description="Cadherin" evidence="14">
    <location>
        <begin position="401"/>
        <end position="506"/>
    </location>
</feature>
<keyword evidence="4" id="KW-0732">Signal</keyword>
<keyword evidence="9" id="KW-1015">Disulfide bond</keyword>
<evidence type="ECO:0000259" key="14">
    <source>
        <dbReference type="PROSITE" id="PS50268"/>
    </source>
</evidence>